<name>A0AA37TCK8_9HYPH</name>
<proteinExistence type="predicted"/>
<dbReference type="PANTHER" id="PTHR33490">
    <property type="entry name" value="BLR5614 PROTEIN-RELATED"/>
    <property type="match status" value="1"/>
</dbReference>
<dbReference type="PANTHER" id="PTHR33490:SF12">
    <property type="entry name" value="BLL5557 PROTEIN"/>
    <property type="match status" value="1"/>
</dbReference>
<evidence type="ECO:0000313" key="3">
    <source>
        <dbReference type="Proteomes" id="UP001157440"/>
    </source>
</evidence>
<dbReference type="InterPro" id="IPR038765">
    <property type="entry name" value="Papain-like_cys_pep_sf"/>
</dbReference>
<organism evidence="2 3">
    <name type="scientific">Methylobacterium tardum</name>
    <dbReference type="NCBI Taxonomy" id="374432"/>
    <lineage>
        <taxon>Bacteria</taxon>
        <taxon>Pseudomonadati</taxon>
        <taxon>Pseudomonadota</taxon>
        <taxon>Alphaproteobacteria</taxon>
        <taxon>Hyphomicrobiales</taxon>
        <taxon>Methylobacteriaceae</taxon>
        <taxon>Methylobacterium</taxon>
    </lineage>
</organism>
<reference evidence="3" key="1">
    <citation type="journal article" date="2019" name="Int. J. Syst. Evol. Microbiol.">
        <title>The Global Catalogue of Microorganisms (GCM) 10K type strain sequencing project: providing services to taxonomists for standard genome sequencing and annotation.</title>
        <authorList>
            <consortium name="The Broad Institute Genomics Platform"/>
            <consortium name="The Broad Institute Genome Sequencing Center for Infectious Disease"/>
            <person name="Wu L."/>
            <person name="Ma J."/>
        </authorList>
    </citation>
    <scope>NUCLEOTIDE SEQUENCE [LARGE SCALE GENOMIC DNA]</scope>
    <source>
        <strain evidence="3">NBRC 103632</strain>
    </source>
</reference>
<gene>
    <name evidence="2" type="ORF">GCM10007890_27880</name>
</gene>
<dbReference type="RefSeq" id="WP_238198257.1">
    <property type="nucleotide sequence ID" value="NZ_BPQZ01000023.1"/>
</dbReference>
<protein>
    <submittedName>
        <fullName evidence="2">Transglutaminase</fullName>
    </submittedName>
</protein>
<dbReference type="Gene3D" id="3.10.620.30">
    <property type="match status" value="1"/>
</dbReference>
<evidence type="ECO:0000259" key="1">
    <source>
        <dbReference type="SMART" id="SM00460"/>
    </source>
</evidence>
<dbReference type="InterPro" id="IPR002931">
    <property type="entry name" value="Transglutaminase-like"/>
</dbReference>
<dbReference type="Pfam" id="PF01841">
    <property type="entry name" value="Transglut_core"/>
    <property type="match status" value="1"/>
</dbReference>
<evidence type="ECO:0000313" key="2">
    <source>
        <dbReference type="EMBL" id="GLS70775.1"/>
    </source>
</evidence>
<sequence length="282" mass="30975">MHIRTGFSIAFDTVGPTPMNLLLNVRPERRTDLVTPETITFDPPIPARQHVDAFGNVCTRIVAPGGRITMAADFTIADSGLPDDQAPGARQPSVQDLPDDVLMYLLGSRYCDTDKLSGVAWSLFGSTPEGWARVQAIVDFAHAHLRFDYQQADATRTAFDGYTQRVGVCRDFAHLAITLCRCMNIPARYATGYLGDIGVSKDPAPMDFSAWFEVYLDGPEGPRWYTFDARHNRPRIGRIVMARGRDATDCALTTSFGSAYLARFDVHTDEVPGAATPLARAA</sequence>
<dbReference type="Proteomes" id="UP001157440">
    <property type="component" value="Unassembled WGS sequence"/>
</dbReference>
<comment type="caution">
    <text evidence="2">The sequence shown here is derived from an EMBL/GenBank/DDBJ whole genome shotgun (WGS) entry which is preliminary data.</text>
</comment>
<dbReference type="EMBL" id="BSPL01000017">
    <property type="protein sequence ID" value="GLS70775.1"/>
    <property type="molecule type" value="Genomic_DNA"/>
</dbReference>
<accession>A0AA37TCK8</accession>
<dbReference type="SUPFAM" id="SSF54001">
    <property type="entry name" value="Cysteine proteinases"/>
    <property type="match status" value="1"/>
</dbReference>
<dbReference type="AlphaFoldDB" id="A0AA37TCK8"/>
<dbReference type="Gene3D" id="2.60.40.2250">
    <property type="match status" value="1"/>
</dbReference>
<dbReference type="SMART" id="SM00460">
    <property type="entry name" value="TGc"/>
    <property type="match status" value="1"/>
</dbReference>
<keyword evidence="3" id="KW-1185">Reference proteome</keyword>
<feature type="domain" description="Transglutaminase-like" evidence="1">
    <location>
        <begin position="161"/>
        <end position="231"/>
    </location>
</feature>